<keyword evidence="2" id="KW-1133">Transmembrane helix</keyword>
<proteinExistence type="predicted"/>
<protein>
    <submittedName>
        <fullName evidence="3">Na+/H+ antiporter NhaC</fullName>
    </submittedName>
</protein>
<keyword evidence="2" id="KW-0812">Transmembrane</keyword>
<evidence type="ECO:0000313" key="3">
    <source>
        <dbReference type="EMBL" id="SUI43758.1"/>
    </source>
</evidence>
<keyword evidence="2" id="KW-0472">Membrane</keyword>
<name>A0A379YDJ6_SERMA</name>
<evidence type="ECO:0000256" key="2">
    <source>
        <dbReference type="SAM" id="Phobius"/>
    </source>
</evidence>
<evidence type="ECO:0000256" key="1">
    <source>
        <dbReference type="SAM" id="MobiDB-lite"/>
    </source>
</evidence>
<feature type="region of interest" description="Disordered" evidence="1">
    <location>
        <begin position="74"/>
        <end position="104"/>
    </location>
</feature>
<dbReference type="EMBL" id="UGYK01000002">
    <property type="protein sequence ID" value="SUI43758.1"/>
    <property type="molecule type" value="Genomic_DNA"/>
</dbReference>
<organism evidence="3 4">
    <name type="scientific">Serratia marcescens</name>
    <dbReference type="NCBI Taxonomy" id="615"/>
    <lineage>
        <taxon>Bacteria</taxon>
        <taxon>Pseudomonadati</taxon>
        <taxon>Pseudomonadota</taxon>
        <taxon>Gammaproteobacteria</taxon>
        <taxon>Enterobacterales</taxon>
        <taxon>Yersiniaceae</taxon>
        <taxon>Serratia</taxon>
    </lineage>
</organism>
<gene>
    <name evidence="3" type="ORF">NCTC10211_01498</name>
</gene>
<reference evidence="3 4" key="1">
    <citation type="submission" date="2018-06" db="EMBL/GenBank/DDBJ databases">
        <authorList>
            <consortium name="Pathogen Informatics"/>
            <person name="Doyle S."/>
        </authorList>
    </citation>
    <scope>NUCLEOTIDE SEQUENCE [LARGE SCALE GENOMIC DNA]</scope>
    <source>
        <strain evidence="3 4">NCTC10211</strain>
    </source>
</reference>
<dbReference type="Proteomes" id="UP000254765">
    <property type="component" value="Unassembled WGS sequence"/>
</dbReference>
<evidence type="ECO:0000313" key="4">
    <source>
        <dbReference type="Proteomes" id="UP000254765"/>
    </source>
</evidence>
<dbReference type="AlphaFoldDB" id="A0A379YDJ6"/>
<feature type="compositionally biased region" description="Basic and acidic residues" evidence="1">
    <location>
        <begin position="74"/>
        <end position="92"/>
    </location>
</feature>
<sequence length="104" mass="11382">MDNKKTLNLGLATLPIVAMLLLLIIGYGQFGLRIEPLLLVSAAIAAALAWWQGYRWDDIIEAIVAKLAKAIAGDHDPDLRGRPDRHLDDQRHNPLHGVLGAEAD</sequence>
<feature type="transmembrane region" description="Helical" evidence="2">
    <location>
        <begin position="7"/>
        <end position="28"/>
    </location>
</feature>
<accession>A0A379YDJ6</accession>